<protein>
    <submittedName>
        <fullName evidence="5">Sulfatase modifying factor 1</fullName>
    </submittedName>
</protein>
<keyword evidence="6" id="KW-1185">Reference proteome</keyword>
<dbReference type="EMBL" id="BAEO01000019">
    <property type="protein sequence ID" value="GAC18594.1"/>
    <property type="molecule type" value="Genomic_DNA"/>
</dbReference>
<keyword evidence="2" id="KW-0732">Signal</keyword>
<dbReference type="OrthoDB" id="9768004at2"/>
<dbReference type="GO" id="GO:0120147">
    <property type="term" value="F:formylglycine-generating oxidase activity"/>
    <property type="evidence" value="ECO:0007669"/>
    <property type="project" value="TreeGrafter"/>
</dbReference>
<accession>K6XD73</accession>
<reference evidence="5 6" key="1">
    <citation type="journal article" date="2017" name="Antonie Van Leeuwenhoek">
        <title>Rhizobium rhizosphaerae sp. nov., a novel species isolated from rice rhizosphere.</title>
        <authorList>
            <person name="Zhao J.J."/>
            <person name="Zhang J."/>
            <person name="Zhang R.J."/>
            <person name="Zhang C.W."/>
            <person name="Yin H.Q."/>
            <person name="Zhang X.X."/>
        </authorList>
    </citation>
    <scope>NUCLEOTIDE SEQUENCE [LARGE SCALE GENOMIC DNA]</scope>
    <source>
        <strain evidence="5 6">BSs20135</strain>
    </source>
</reference>
<dbReference type="eggNOG" id="COG1262">
    <property type="taxonomic scope" value="Bacteria"/>
</dbReference>
<sequence length="624" mass="69738">MNRIAQFTLIIALAFSQNILAADLSVADVENKISVKQSEYDNYNSSLEAQIANAASLERELGELRQNATLADADRQSALIEMNLKYEQVIDDPELDISPVIAAYARAVRTHKAVKDAITDKYNQWQGELQDVEQMQISKHSLLNTIEGLKEQLNSARIDRLYQEFNRQEAIVVSHNIACDKDETLAKCITRGKSLAKQKASKRFLDSVYEGLSESVEAEKRRQLSDASVQVLRSEVADSNFSGQGNFNVKMNLELQGNLKRSEGCELLGLDRRYCVNFKANENSQVTTSVKVSPMATDESVMYELTVRSNVFDDEVFIDGVSYGSTKLQVMLPSGEHDLEVVKRGFEPSRQKVILSESKTLKVELDRSQYTFSKGERIQDILAGDIPGPDLIVIPAGSFRMGDITGVGLDNERPVQTQDLKHSFGISETEISVKAFEIFVNATSYVTEAEKLKGCAAYEDGKAVWKDDRNWRAPGFAQNENNPVVCVSMHDAKAYVDWISQASNQAYKLPSEARWEYAARAGKETDYWWGDGISTDNANCGWCGSQWSNVSTAPVASFERNDFGLFDTVGNVWEWTTSKQAESNSVVRGGAWNFAPSLARVSTRMELDSSFRSNYIGFRVVREQ</sequence>
<evidence type="ECO:0000313" key="6">
    <source>
        <dbReference type="Proteomes" id="UP000006327"/>
    </source>
</evidence>
<name>K6XD73_9ALTE</name>
<dbReference type="eggNOG" id="COG4372">
    <property type="taxonomic scope" value="Bacteria"/>
</dbReference>
<dbReference type="InterPro" id="IPR013229">
    <property type="entry name" value="PEGA"/>
</dbReference>
<dbReference type="Pfam" id="PF03781">
    <property type="entry name" value="FGE-sulfatase"/>
    <property type="match status" value="1"/>
</dbReference>
<organism evidence="5 6">
    <name type="scientific">Paraglaciecola arctica BSs20135</name>
    <dbReference type="NCBI Taxonomy" id="493475"/>
    <lineage>
        <taxon>Bacteria</taxon>
        <taxon>Pseudomonadati</taxon>
        <taxon>Pseudomonadota</taxon>
        <taxon>Gammaproteobacteria</taxon>
        <taxon>Alteromonadales</taxon>
        <taxon>Alteromonadaceae</taxon>
        <taxon>Paraglaciecola</taxon>
    </lineage>
</organism>
<dbReference type="Gene3D" id="3.90.1580.10">
    <property type="entry name" value="paralog of FGE (formylglycine-generating enzyme)"/>
    <property type="match status" value="1"/>
</dbReference>
<feature type="domain" description="PEGA" evidence="4">
    <location>
        <begin position="303"/>
        <end position="365"/>
    </location>
</feature>
<evidence type="ECO:0000259" key="4">
    <source>
        <dbReference type="Pfam" id="PF08308"/>
    </source>
</evidence>
<dbReference type="PANTHER" id="PTHR23150">
    <property type="entry name" value="SULFATASE MODIFYING FACTOR 1, 2"/>
    <property type="match status" value="1"/>
</dbReference>
<gene>
    <name evidence="5" type="ORF">GARC_1622</name>
</gene>
<dbReference type="Pfam" id="PF08308">
    <property type="entry name" value="PEGA"/>
    <property type="match status" value="1"/>
</dbReference>
<evidence type="ECO:0000313" key="5">
    <source>
        <dbReference type="EMBL" id="GAC18594.1"/>
    </source>
</evidence>
<feature type="signal peptide" evidence="2">
    <location>
        <begin position="1"/>
        <end position="21"/>
    </location>
</feature>
<dbReference type="RefSeq" id="WP_007618572.1">
    <property type="nucleotide sequence ID" value="NZ_BAEO01000019.1"/>
</dbReference>
<feature type="chain" id="PRO_5003896551" evidence="2">
    <location>
        <begin position="22"/>
        <end position="624"/>
    </location>
</feature>
<dbReference type="InterPro" id="IPR042095">
    <property type="entry name" value="SUMF_sf"/>
</dbReference>
<evidence type="ECO:0000256" key="2">
    <source>
        <dbReference type="SAM" id="SignalP"/>
    </source>
</evidence>
<evidence type="ECO:0000259" key="3">
    <source>
        <dbReference type="Pfam" id="PF03781"/>
    </source>
</evidence>
<feature type="coiled-coil region" evidence="1">
    <location>
        <begin position="40"/>
        <end position="74"/>
    </location>
</feature>
<keyword evidence="1" id="KW-0175">Coiled coil</keyword>
<comment type="caution">
    <text evidence="5">The sequence shown here is derived from an EMBL/GenBank/DDBJ whole genome shotgun (WGS) entry which is preliminary data.</text>
</comment>
<feature type="coiled-coil region" evidence="1">
    <location>
        <begin position="115"/>
        <end position="159"/>
    </location>
</feature>
<dbReference type="SUPFAM" id="SSF56436">
    <property type="entry name" value="C-type lectin-like"/>
    <property type="match status" value="1"/>
</dbReference>
<dbReference type="STRING" id="493475.GARC_1622"/>
<dbReference type="Proteomes" id="UP000006327">
    <property type="component" value="Unassembled WGS sequence"/>
</dbReference>
<proteinExistence type="predicted"/>
<evidence type="ECO:0000256" key="1">
    <source>
        <dbReference type="SAM" id="Coils"/>
    </source>
</evidence>
<dbReference type="InterPro" id="IPR005532">
    <property type="entry name" value="SUMF_dom"/>
</dbReference>
<feature type="domain" description="Sulfatase-modifying factor enzyme-like" evidence="3">
    <location>
        <begin position="389"/>
        <end position="622"/>
    </location>
</feature>
<dbReference type="InterPro" id="IPR016187">
    <property type="entry name" value="CTDL_fold"/>
</dbReference>
<dbReference type="AlphaFoldDB" id="K6XD73"/>
<dbReference type="PANTHER" id="PTHR23150:SF19">
    <property type="entry name" value="FORMYLGLYCINE-GENERATING ENZYME"/>
    <property type="match status" value="1"/>
</dbReference>
<dbReference type="InterPro" id="IPR051043">
    <property type="entry name" value="Sulfatase_Mod_Factor_Kinase"/>
</dbReference>